<gene>
    <name evidence="7" type="ORF">MNODULE_10795</name>
</gene>
<sequence>MHTGKEPIDDPPDRSPQEGKTGMPLHRRIILEQGTLLLSLLKWTALAAFVGALVGASTALFLTLLQRSIDFAGGYSYFFLLLPAALFLSSLLVQRFAPQAEGHGTEKVIWAIHKQEGRIDPRVVPIKLLATIITIASGGSAGKEGPCAQIGAGLASVFSNLIRLSPYDRKKLVICGIAGGFAGVFGTPIAGALFAVEVLFLGQLLYDVLYPSFVAGVVAYHVTTRLGITYFHHTVTWVPALDELVFLKVLLSGLFFGAVALLLVLTLEWIERSFKQWRIWKPWRAAAGGLLLVALTMVAGKAYLGLGLSGMEQAVQGEGLPPGAFLWKTLTTAVTLGSGGSGGILSPVFFIGAAAGDLWGQMMSMDRGTFAAIGMVAVLAGATNTPIAASVMAIELFGPLLASYAAVACVTSFLITGHRSVYPSQIIGVAKSESIQVDLESEIGQVVQIRRIARPQKLLFFLSGLYHRLRKSGH</sequence>
<feature type="transmembrane region" description="Helical" evidence="6">
    <location>
        <begin position="172"/>
        <end position="196"/>
    </location>
</feature>
<comment type="subcellular location">
    <subcellularLocation>
        <location evidence="1">Membrane</location>
        <topology evidence="1">Multi-pass membrane protein</topology>
    </subcellularLocation>
</comment>
<evidence type="ECO:0000256" key="4">
    <source>
        <dbReference type="ARBA" id="ARBA00023136"/>
    </source>
</evidence>
<keyword evidence="8" id="KW-1185">Reference proteome</keyword>
<evidence type="ECO:0000256" key="1">
    <source>
        <dbReference type="ARBA" id="ARBA00004141"/>
    </source>
</evidence>
<dbReference type="Proteomes" id="UP000534783">
    <property type="component" value="Unassembled WGS sequence"/>
</dbReference>
<organism evidence="7 8">
    <name type="scientific">Candidatus Manganitrophus noduliformans</name>
    <dbReference type="NCBI Taxonomy" id="2606439"/>
    <lineage>
        <taxon>Bacteria</taxon>
        <taxon>Pseudomonadati</taxon>
        <taxon>Nitrospirota</taxon>
        <taxon>Nitrospiria</taxon>
        <taxon>Candidatus Troglogloeales</taxon>
        <taxon>Candidatus Manganitrophaceae</taxon>
        <taxon>Candidatus Manganitrophus</taxon>
    </lineage>
</organism>
<keyword evidence="2 6" id="KW-0812">Transmembrane</keyword>
<feature type="compositionally biased region" description="Basic and acidic residues" evidence="5">
    <location>
        <begin position="1"/>
        <end position="17"/>
    </location>
</feature>
<dbReference type="EMBL" id="VTOW01000002">
    <property type="protein sequence ID" value="NKE71224.1"/>
    <property type="molecule type" value="Genomic_DNA"/>
</dbReference>
<dbReference type="SUPFAM" id="SSF81340">
    <property type="entry name" value="Clc chloride channel"/>
    <property type="match status" value="1"/>
</dbReference>
<dbReference type="RefSeq" id="WP_168059665.1">
    <property type="nucleotide sequence ID" value="NZ_VTOW01000002.1"/>
</dbReference>
<evidence type="ECO:0000313" key="8">
    <source>
        <dbReference type="Proteomes" id="UP000534783"/>
    </source>
</evidence>
<dbReference type="InterPro" id="IPR050368">
    <property type="entry name" value="ClC-type_chloride_channel"/>
</dbReference>
<evidence type="ECO:0000256" key="2">
    <source>
        <dbReference type="ARBA" id="ARBA00022692"/>
    </source>
</evidence>
<dbReference type="InterPro" id="IPR001807">
    <property type="entry name" value="ClC"/>
</dbReference>
<comment type="caution">
    <text evidence="7">The sequence shown here is derived from an EMBL/GenBank/DDBJ whole genome shotgun (WGS) entry which is preliminary data.</text>
</comment>
<feature type="transmembrane region" description="Helical" evidence="6">
    <location>
        <begin position="368"/>
        <end position="390"/>
    </location>
</feature>
<dbReference type="GO" id="GO:0016020">
    <property type="term" value="C:membrane"/>
    <property type="evidence" value="ECO:0007669"/>
    <property type="project" value="UniProtKB-SubCell"/>
</dbReference>
<keyword evidence="4 6" id="KW-0472">Membrane</keyword>
<dbReference type="PANTHER" id="PTHR43427">
    <property type="entry name" value="CHLORIDE CHANNEL PROTEIN CLC-E"/>
    <property type="match status" value="1"/>
</dbReference>
<dbReference type="InterPro" id="IPR014743">
    <property type="entry name" value="Cl-channel_core"/>
</dbReference>
<dbReference type="AlphaFoldDB" id="A0A7X6DQ84"/>
<dbReference type="GO" id="GO:0015108">
    <property type="term" value="F:chloride transmembrane transporter activity"/>
    <property type="evidence" value="ECO:0007669"/>
    <property type="project" value="InterPro"/>
</dbReference>
<keyword evidence="3 6" id="KW-1133">Transmembrane helix</keyword>
<protein>
    <submittedName>
        <fullName evidence="7">Voltage-gated chloride channel</fullName>
    </submittedName>
</protein>
<feature type="transmembrane region" description="Helical" evidence="6">
    <location>
        <begin position="36"/>
        <end position="62"/>
    </location>
</feature>
<feature type="transmembrane region" description="Helical" evidence="6">
    <location>
        <begin position="282"/>
        <end position="304"/>
    </location>
</feature>
<evidence type="ECO:0000256" key="6">
    <source>
        <dbReference type="SAM" id="Phobius"/>
    </source>
</evidence>
<feature type="transmembrane region" description="Helical" evidence="6">
    <location>
        <begin position="324"/>
        <end position="356"/>
    </location>
</feature>
<feature type="transmembrane region" description="Helical" evidence="6">
    <location>
        <begin position="74"/>
        <end position="93"/>
    </location>
</feature>
<dbReference type="PRINTS" id="PR00762">
    <property type="entry name" value="CLCHANNEL"/>
</dbReference>
<evidence type="ECO:0000256" key="3">
    <source>
        <dbReference type="ARBA" id="ARBA00022989"/>
    </source>
</evidence>
<accession>A0A7X6DQ84</accession>
<evidence type="ECO:0000256" key="5">
    <source>
        <dbReference type="SAM" id="MobiDB-lite"/>
    </source>
</evidence>
<dbReference type="Gene3D" id="1.10.3080.10">
    <property type="entry name" value="Clc chloride channel"/>
    <property type="match status" value="1"/>
</dbReference>
<dbReference type="Pfam" id="PF00654">
    <property type="entry name" value="Voltage_CLC"/>
    <property type="match status" value="1"/>
</dbReference>
<proteinExistence type="predicted"/>
<reference evidence="7 8" key="1">
    <citation type="journal article" date="2020" name="Nature">
        <title>Bacterial chemolithoautotrophy via manganese oxidation.</title>
        <authorList>
            <person name="Yu H."/>
            <person name="Leadbetter J.R."/>
        </authorList>
    </citation>
    <scope>NUCLEOTIDE SEQUENCE [LARGE SCALE GENOMIC DNA]</scope>
    <source>
        <strain evidence="7 8">Mn-1</strain>
    </source>
</reference>
<name>A0A7X6DQ84_9BACT</name>
<feature type="transmembrane region" description="Helical" evidence="6">
    <location>
        <begin position="245"/>
        <end position="270"/>
    </location>
</feature>
<feature type="region of interest" description="Disordered" evidence="5">
    <location>
        <begin position="1"/>
        <end position="22"/>
    </location>
</feature>
<feature type="transmembrane region" description="Helical" evidence="6">
    <location>
        <begin position="396"/>
        <end position="415"/>
    </location>
</feature>
<evidence type="ECO:0000313" key="7">
    <source>
        <dbReference type="EMBL" id="NKE71224.1"/>
    </source>
</evidence>